<feature type="domain" description="Phosphodiester glycosidase" evidence="2">
    <location>
        <begin position="82"/>
        <end position="231"/>
    </location>
</feature>
<organism evidence="3 4">
    <name type="scientific">Plasticicumulans lactativorans</name>
    <dbReference type="NCBI Taxonomy" id="1133106"/>
    <lineage>
        <taxon>Bacteria</taxon>
        <taxon>Pseudomonadati</taxon>
        <taxon>Pseudomonadota</taxon>
        <taxon>Gammaproteobacteria</taxon>
        <taxon>Candidatus Competibacteraceae</taxon>
        <taxon>Plasticicumulans</taxon>
    </lineage>
</organism>
<protein>
    <submittedName>
        <fullName evidence="3">Uncharacterized protein YigE (DUF2233 family)</fullName>
    </submittedName>
</protein>
<dbReference type="AlphaFoldDB" id="A0A4R2L3E4"/>
<evidence type="ECO:0000313" key="3">
    <source>
        <dbReference type="EMBL" id="TCO79747.1"/>
    </source>
</evidence>
<comment type="caution">
    <text evidence="3">The sequence shown here is derived from an EMBL/GenBank/DDBJ whole genome shotgun (WGS) entry which is preliminary data.</text>
</comment>
<keyword evidence="1" id="KW-0732">Signal</keyword>
<dbReference type="EMBL" id="SLWY01000017">
    <property type="protein sequence ID" value="TCO79747.1"/>
    <property type="molecule type" value="Genomic_DNA"/>
</dbReference>
<evidence type="ECO:0000256" key="1">
    <source>
        <dbReference type="SAM" id="SignalP"/>
    </source>
</evidence>
<dbReference type="Pfam" id="PF09992">
    <property type="entry name" value="NAGPA"/>
    <property type="match status" value="1"/>
</dbReference>
<feature type="chain" id="PRO_5020505410" evidence="1">
    <location>
        <begin position="27"/>
        <end position="256"/>
    </location>
</feature>
<gene>
    <name evidence="3" type="ORF">EV699_11756</name>
</gene>
<dbReference type="InterPro" id="IPR018711">
    <property type="entry name" value="NAGPA"/>
</dbReference>
<dbReference type="Proteomes" id="UP000295765">
    <property type="component" value="Unassembled WGS sequence"/>
</dbReference>
<evidence type="ECO:0000313" key="4">
    <source>
        <dbReference type="Proteomes" id="UP000295765"/>
    </source>
</evidence>
<proteinExistence type="predicted"/>
<feature type="signal peptide" evidence="1">
    <location>
        <begin position="1"/>
        <end position="26"/>
    </location>
</feature>
<reference evidence="3 4" key="1">
    <citation type="submission" date="2019-03" db="EMBL/GenBank/DDBJ databases">
        <title>Genomic Encyclopedia of Type Strains, Phase IV (KMG-IV): sequencing the most valuable type-strain genomes for metagenomic binning, comparative biology and taxonomic classification.</title>
        <authorList>
            <person name="Goeker M."/>
        </authorList>
    </citation>
    <scope>NUCLEOTIDE SEQUENCE [LARGE SCALE GENOMIC DNA]</scope>
    <source>
        <strain evidence="3 4">DSM 25287</strain>
    </source>
</reference>
<keyword evidence="4" id="KW-1185">Reference proteome</keyword>
<dbReference type="RefSeq" id="WP_243662696.1">
    <property type="nucleotide sequence ID" value="NZ_SLWY01000017.1"/>
</dbReference>
<evidence type="ECO:0000259" key="2">
    <source>
        <dbReference type="Pfam" id="PF09992"/>
    </source>
</evidence>
<accession>A0A4R2L3E4</accession>
<sequence length="256" mass="27774">MSARAARLPRTLCAAALVLAALPAAALEARRVEQDGVDYVVADVDLARDALELLWRRPDDGEPFGTLGEVENWARQRGRRLAFATNAGIYAPGQVPLGLFVEDGRTRVPLNTAHGAGNFFMRPNGVFAVYGRDRARVASTAAWAARPGAPRIATQSGPLLLQDGRINPRFAATSDSRHIRSGVCAPQPQRVLFVISESPVTFHAFARVFRDHLGCRDALYLDGTISQLYLAGQPYAGASRWLGRPFAGIFAVLEPR</sequence>
<name>A0A4R2L3E4_9GAMM</name>